<evidence type="ECO:0000259" key="10">
    <source>
        <dbReference type="PROSITE" id="PS51534"/>
    </source>
</evidence>
<feature type="chain" id="PRO_5034231863" description="SEFIR domain-containing protein" evidence="9">
    <location>
        <begin position="23"/>
        <end position="710"/>
    </location>
</feature>
<keyword evidence="3" id="KW-0812">Transmembrane</keyword>
<keyword evidence="5" id="KW-1133">Transmembrane helix</keyword>
<evidence type="ECO:0000256" key="4">
    <source>
        <dbReference type="ARBA" id="ARBA00022729"/>
    </source>
</evidence>
<keyword evidence="8" id="KW-0325">Glycoprotein</keyword>
<feature type="domain" description="SEFIR" evidence="10">
    <location>
        <begin position="348"/>
        <end position="506"/>
    </location>
</feature>
<evidence type="ECO:0000256" key="3">
    <source>
        <dbReference type="ARBA" id="ARBA00022692"/>
    </source>
</evidence>
<feature type="signal peptide" evidence="9">
    <location>
        <begin position="1"/>
        <end position="22"/>
    </location>
</feature>
<dbReference type="OrthoDB" id="5915222at2759"/>
<dbReference type="InterPro" id="IPR038683">
    <property type="entry name" value="IL17RA/B_FnIII-like_1_sf"/>
</dbReference>
<dbReference type="GeneTree" id="ENSGT00940000159018"/>
<dbReference type="GO" id="GO:0030368">
    <property type="term" value="F:interleukin-17 receptor activity"/>
    <property type="evidence" value="ECO:0007669"/>
    <property type="project" value="InterPro"/>
</dbReference>
<evidence type="ECO:0000256" key="6">
    <source>
        <dbReference type="ARBA" id="ARBA00023136"/>
    </source>
</evidence>
<reference evidence="11" key="1">
    <citation type="submission" date="2025-08" db="UniProtKB">
        <authorList>
            <consortium name="Ensembl"/>
        </authorList>
    </citation>
    <scope>IDENTIFICATION</scope>
</reference>
<dbReference type="Gene3D" id="3.40.50.11530">
    <property type="match status" value="1"/>
</dbReference>
<evidence type="ECO:0000256" key="5">
    <source>
        <dbReference type="ARBA" id="ARBA00022989"/>
    </source>
</evidence>
<evidence type="ECO:0000313" key="12">
    <source>
        <dbReference type="Proteomes" id="UP000694569"/>
    </source>
</evidence>
<evidence type="ECO:0000256" key="8">
    <source>
        <dbReference type="ARBA" id="ARBA00023180"/>
    </source>
</evidence>
<proteinExistence type="predicted"/>
<dbReference type="PROSITE" id="PS51534">
    <property type="entry name" value="SEFIR"/>
    <property type="match status" value="1"/>
</dbReference>
<evidence type="ECO:0000256" key="9">
    <source>
        <dbReference type="SAM" id="SignalP"/>
    </source>
</evidence>
<dbReference type="Gene3D" id="2.60.40.2150">
    <property type="entry name" value="Interleukin-17 receptor A/B, fibronectin-III-like domain 2"/>
    <property type="match status" value="1"/>
</dbReference>
<comment type="subcellular location">
    <subcellularLocation>
        <location evidence="1">Cell membrane</location>
        <topology evidence="1">Single-pass type I membrane protein</topology>
    </subcellularLocation>
</comment>
<dbReference type="PANTHER" id="PTHR15583">
    <property type="entry name" value="INTERLEUKIN-17 RECEPTOR"/>
    <property type="match status" value="1"/>
</dbReference>
<accession>A0A8C5N444</accession>
<dbReference type="InterPro" id="IPR039465">
    <property type="entry name" value="IL-17_rcpt-like"/>
</dbReference>
<keyword evidence="7" id="KW-0675">Receptor</keyword>
<dbReference type="AlphaFoldDB" id="A0A8C5N444"/>
<name>A0A8C5N444_9ANUR</name>
<dbReference type="Pfam" id="PF08357">
    <property type="entry name" value="SEFIR"/>
    <property type="match status" value="1"/>
</dbReference>
<dbReference type="InterPro" id="IPR032356">
    <property type="entry name" value="IL17R_A/B_N"/>
</dbReference>
<protein>
    <recommendedName>
        <fullName evidence="10">SEFIR domain-containing protein</fullName>
    </recommendedName>
</protein>
<evidence type="ECO:0000313" key="11">
    <source>
        <dbReference type="Ensembl" id="ENSLLEP00000021480.1"/>
    </source>
</evidence>
<dbReference type="FunFam" id="3.40.50.11530:FF:000002">
    <property type="entry name" value="Interleukin 17 receptor A"/>
    <property type="match status" value="1"/>
</dbReference>
<dbReference type="PANTHER" id="PTHR15583:SF13">
    <property type="entry name" value="INTERLEUKIN-17 RECEPTOR A"/>
    <property type="match status" value="1"/>
</dbReference>
<dbReference type="Gene3D" id="2.60.40.2160">
    <property type="entry name" value="Interleukin-17 receptor A/B, fibronectin-III-like domain 1"/>
    <property type="match status" value="1"/>
</dbReference>
<sequence length="710" mass="80724">MTLSSGLTGWLTAALLLAASHGFRIINFEDPDCSQKGIKCTIMNSNCIDISWLKPYNWTPSAPSAMEVREGLGYSEAGLLVPVLEIEWSLSKDSSILQLQGVEVSVLELSTSKQMCVQFHFENTFPSQVNSENKPWQFVFNNFEVDHREQYHVTVQNLPRLDNQNSKGQTVIISECSYKHTDACCQLGYCWNPNISIEIIGNYLVMSFDQLEKANEYNIKVRNHKLSRHNKYIKIPQVPNVSRLNYSINSTSLSPICFYHFEIWPVMPSCENDCVRLTFEPSCSPTIAPPSGPLKRLHLSLVSASITLVMFGCIFCVFRYMAGFLSRNKNLPHRLPRLLPHPPLVIGDPKVWLIYSADHKNYVNVVIKFSDFLRQEWGIEVILDLVDSSDIAKHGPMQWVCRQKKKMDDQNGSILVLCSHGAQEKWKAKQTLDSHDITVRKDTDRLLGDLFTAALNIIAPDFQKGSHKERYIVGYFEGLSNSDDIPSLFVNCHPYNLMRDLQDVYFRIHKIERYHPEYRYDVPLEVTAAYKELVKAVSICRNWPEKRQEEHENEMEVDCTVKNQPVLCNFESVSLMTPIMNDTSICLVMEPTIVDGLSSSHLKPILSEGKFSPQSVEPLLEFESRSTCIHEPSLAVQEADHCPYVNQDSALEPDPTSALEFMNDAFNVFQTINPEFCADNDILPWNEPLLAVSNKADQASDEGYLSGTLQ</sequence>
<keyword evidence="2" id="KW-1003">Cell membrane</keyword>
<dbReference type="Pfam" id="PF16556">
    <property type="entry name" value="IL17R_fnIII_D1"/>
    <property type="match status" value="1"/>
</dbReference>
<keyword evidence="12" id="KW-1185">Reference proteome</keyword>
<dbReference type="InterPro" id="IPR043046">
    <property type="entry name" value="IL17RA/B_FnIII-like_2_sf"/>
</dbReference>
<reference evidence="11" key="2">
    <citation type="submission" date="2025-09" db="UniProtKB">
        <authorList>
            <consortium name="Ensembl"/>
        </authorList>
    </citation>
    <scope>IDENTIFICATION</scope>
</reference>
<evidence type="ECO:0000256" key="1">
    <source>
        <dbReference type="ARBA" id="ARBA00004251"/>
    </source>
</evidence>
<dbReference type="Ensembl" id="ENSLLET00000022309.1">
    <property type="protein sequence ID" value="ENSLLEP00000021480.1"/>
    <property type="gene ID" value="ENSLLEG00000013619.1"/>
</dbReference>
<keyword evidence="4 9" id="KW-0732">Signal</keyword>
<dbReference type="GO" id="GO:0005886">
    <property type="term" value="C:plasma membrane"/>
    <property type="evidence" value="ECO:0007669"/>
    <property type="project" value="UniProtKB-SubCell"/>
</dbReference>
<evidence type="ECO:0000256" key="2">
    <source>
        <dbReference type="ARBA" id="ARBA00022475"/>
    </source>
</evidence>
<evidence type="ECO:0000256" key="7">
    <source>
        <dbReference type="ARBA" id="ARBA00023170"/>
    </source>
</evidence>
<organism evidence="11 12">
    <name type="scientific">Leptobrachium leishanense</name>
    <name type="common">Leishan spiny toad</name>
    <dbReference type="NCBI Taxonomy" id="445787"/>
    <lineage>
        <taxon>Eukaryota</taxon>
        <taxon>Metazoa</taxon>
        <taxon>Chordata</taxon>
        <taxon>Craniata</taxon>
        <taxon>Vertebrata</taxon>
        <taxon>Euteleostomi</taxon>
        <taxon>Amphibia</taxon>
        <taxon>Batrachia</taxon>
        <taxon>Anura</taxon>
        <taxon>Pelobatoidea</taxon>
        <taxon>Megophryidae</taxon>
        <taxon>Leptobrachium</taxon>
    </lineage>
</organism>
<dbReference type="Proteomes" id="UP000694569">
    <property type="component" value="Unplaced"/>
</dbReference>
<dbReference type="InterPro" id="IPR013568">
    <property type="entry name" value="SEFIR_dom"/>
</dbReference>
<keyword evidence="6" id="KW-0472">Membrane</keyword>